<gene>
    <name evidence="4" type="ORF">IAA63_06050</name>
</gene>
<dbReference type="SMART" id="SM00271">
    <property type="entry name" value="DnaJ"/>
    <property type="match status" value="1"/>
</dbReference>
<keyword evidence="1" id="KW-0235">DNA replication</keyword>
<sequence>MTRKEALKLLGLPPQADLVEIKKKYRQLMHQVHPDAASPRRDTLPGARQLNQAYALLKREGAPGESAFTGSDSAHFSHKKRKPPEKTGVWNAPVNPHAYTGREILHCAEDAAGNPLGHFSIAYGKYLWTMEEDFPLFLSSIFRCSKKLLDEIDSQKPTADESQRLIFQAELAYLLAQQFLDGRICLPSLAQEEPPAPDGSRIFRVPSMLEFSRTFSPLKPGEPLYPSALRRHRLYLKNEAGKELGYLSFPDDRLYYVVIPLFEQRNVRLRILASNGSSAEKKKGSANYQNLSLWIKLPSSGIRHAPENLNLRIAELLKKYQSS</sequence>
<protein>
    <submittedName>
        <fullName evidence="4">J domain-containing protein</fullName>
    </submittedName>
</protein>
<evidence type="ECO:0000256" key="2">
    <source>
        <dbReference type="SAM" id="MobiDB-lite"/>
    </source>
</evidence>
<feature type="region of interest" description="Disordered" evidence="2">
    <location>
        <begin position="64"/>
        <end position="93"/>
    </location>
</feature>
<dbReference type="EMBL" id="DVON01000134">
    <property type="protein sequence ID" value="HIV12687.1"/>
    <property type="molecule type" value="Genomic_DNA"/>
</dbReference>
<accession>A0A9D1T5V7</accession>
<dbReference type="Pfam" id="PF00226">
    <property type="entry name" value="DnaJ"/>
    <property type="match status" value="1"/>
</dbReference>
<dbReference type="AlphaFoldDB" id="A0A9D1T5V7"/>
<feature type="domain" description="J" evidence="3">
    <location>
        <begin position="5"/>
        <end position="88"/>
    </location>
</feature>
<reference evidence="4" key="1">
    <citation type="submission" date="2020-10" db="EMBL/GenBank/DDBJ databases">
        <authorList>
            <person name="Gilroy R."/>
        </authorList>
    </citation>
    <scope>NUCLEOTIDE SEQUENCE</scope>
    <source>
        <strain evidence="4">ChiBcec2-4451</strain>
    </source>
</reference>
<dbReference type="GO" id="GO:0006260">
    <property type="term" value="P:DNA replication"/>
    <property type="evidence" value="ECO:0007669"/>
    <property type="project" value="UniProtKB-KW"/>
</dbReference>
<name>A0A9D1T5V7_9FIRM</name>
<organism evidence="4 5">
    <name type="scientific">Candidatus Pullilachnospira stercoravium</name>
    <dbReference type="NCBI Taxonomy" id="2840913"/>
    <lineage>
        <taxon>Bacteria</taxon>
        <taxon>Bacillati</taxon>
        <taxon>Bacillota</taxon>
        <taxon>Clostridia</taxon>
        <taxon>Lachnospirales</taxon>
        <taxon>Lachnospiraceae</taxon>
        <taxon>Lachnospiraceae incertae sedis</taxon>
        <taxon>Candidatus Pullilachnospira</taxon>
    </lineage>
</organism>
<dbReference type="PROSITE" id="PS50076">
    <property type="entry name" value="DNAJ_2"/>
    <property type="match status" value="1"/>
</dbReference>
<dbReference type="InterPro" id="IPR001623">
    <property type="entry name" value="DnaJ_domain"/>
</dbReference>
<reference evidence="4" key="2">
    <citation type="journal article" date="2021" name="PeerJ">
        <title>Extensive microbial diversity within the chicken gut microbiome revealed by metagenomics and culture.</title>
        <authorList>
            <person name="Gilroy R."/>
            <person name="Ravi A."/>
            <person name="Getino M."/>
            <person name="Pursley I."/>
            <person name="Horton D.L."/>
            <person name="Alikhan N.F."/>
            <person name="Baker D."/>
            <person name="Gharbi K."/>
            <person name="Hall N."/>
            <person name="Watson M."/>
            <person name="Adriaenssens E.M."/>
            <person name="Foster-Nyarko E."/>
            <person name="Jarju S."/>
            <person name="Secka A."/>
            <person name="Antonio M."/>
            <person name="Oren A."/>
            <person name="Chaudhuri R.R."/>
            <person name="La Ragione R."/>
            <person name="Hildebrand F."/>
            <person name="Pallen M.J."/>
        </authorList>
    </citation>
    <scope>NUCLEOTIDE SEQUENCE</scope>
    <source>
        <strain evidence="4">ChiBcec2-4451</strain>
    </source>
</reference>
<dbReference type="InterPro" id="IPR036869">
    <property type="entry name" value="J_dom_sf"/>
</dbReference>
<evidence type="ECO:0000256" key="1">
    <source>
        <dbReference type="ARBA" id="ARBA00022705"/>
    </source>
</evidence>
<proteinExistence type="predicted"/>
<comment type="caution">
    <text evidence="4">The sequence shown here is derived from an EMBL/GenBank/DDBJ whole genome shotgun (WGS) entry which is preliminary data.</text>
</comment>
<dbReference type="Gene3D" id="1.10.287.110">
    <property type="entry name" value="DnaJ domain"/>
    <property type="match status" value="1"/>
</dbReference>
<dbReference type="Proteomes" id="UP000886723">
    <property type="component" value="Unassembled WGS sequence"/>
</dbReference>
<evidence type="ECO:0000313" key="4">
    <source>
        <dbReference type="EMBL" id="HIV12687.1"/>
    </source>
</evidence>
<dbReference type="CDD" id="cd06257">
    <property type="entry name" value="DnaJ"/>
    <property type="match status" value="1"/>
</dbReference>
<evidence type="ECO:0000259" key="3">
    <source>
        <dbReference type="PROSITE" id="PS50076"/>
    </source>
</evidence>
<evidence type="ECO:0000313" key="5">
    <source>
        <dbReference type="Proteomes" id="UP000886723"/>
    </source>
</evidence>
<dbReference type="SUPFAM" id="SSF46565">
    <property type="entry name" value="Chaperone J-domain"/>
    <property type="match status" value="1"/>
</dbReference>